<accession>A0ACC0XHY5</accession>
<evidence type="ECO:0000313" key="2">
    <source>
        <dbReference type="Proteomes" id="UP001163603"/>
    </source>
</evidence>
<evidence type="ECO:0000313" key="1">
    <source>
        <dbReference type="EMBL" id="KAJ0017682.1"/>
    </source>
</evidence>
<keyword evidence="2" id="KW-1185">Reference proteome</keyword>
<reference evidence="2" key="1">
    <citation type="journal article" date="2023" name="G3 (Bethesda)">
        <title>Genome assembly and association tests identify interacting loci associated with vigor, precocity, and sex in interspecific pistachio rootstocks.</title>
        <authorList>
            <person name="Palmer W."/>
            <person name="Jacygrad E."/>
            <person name="Sagayaradj S."/>
            <person name="Cavanaugh K."/>
            <person name="Han R."/>
            <person name="Bertier L."/>
            <person name="Beede B."/>
            <person name="Kafkas S."/>
            <person name="Golino D."/>
            <person name="Preece J."/>
            <person name="Michelmore R."/>
        </authorList>
    </citation>
    <scope>NUCLEOTIDE SEQUENCE [LARGE SCALE GENOMIC DNA]</scope>
</reference>
<gene>
    <name evidence="1" type="ORF">Pint_11295</name>
</gene>
<proteinExistence type="predicted"/>
<protein>
    <submittedName>
        <fullName evidence="1">Uncharacterized protein</fullName>
    </submittedName>
</protein>
<dbReference type="Proteomes" id="UP001163603">
    <property type="component" value="Chromosome 12"/>
</dbReference>
<name>A0ACC0XHY5_9ROSI</name>
<dbReference type="EMBL" id="CM047747">
    <property type="protein sequence ID" value="KAJ0017682.1"/>
    <property type="molecule type" value="Genomic_DNA"/>
</dbReference>
<organism evidence="1 2">
    <name type="scientific">Pistacia integerrima</name>
    <dbReference type="NCBI Taxonomy" id="434235"/>
    <lineage>
        <taxon>Eukaryota</taxon>
        <taxon>Viridiplantae</taxon>
        <taxon>Streptophyta</taxon>
        <taxon>Embryophyta</taxon>
        <taxon>Tracheophyta</taxon>
        <taxon>Spermatophyta</taxon>
        <taxon>Magnoliopsida</taxon>
        <taxon>eudicotyledons</taxon>
        <taxon>Gunneridae</taxon>
        <taxon>Pentapetalae</taxon>
        <taxon>rosids</taxon>
        <taxon>malvids</taxon>
        <taxon>Sapindales</taxon>
        <taxon>Anacardiaceae</taxon>
        <taxon>Pistacia</taxon>
    </lineage>
</organism>
<comment type="caution">
    <text evidence="1">The sequence shown here is derived from an EMBL/GenBank/DDBJ whole genome shotgun (WGS) entry which is preliminary data.</text>
</comment>
<sequence>MPQLSLLSLISCQRMAFIGKLWLIPWFLLCLIFLFLLCSRLMPQVLALVQYLCKIIILLLSIVVNCQRPCKRNQHTFGRCLPLHQPWQNGINIC</sequence>